<gene>
    <name evidence="5 8" type="primary">rimM</name>
    <name evidence="8" type="ORF">EWM59_02675</name>
</gene>
<dbReference type="GO" id="GO:0005840">
    <property type="term" value="C:ribosome"/>
    <property type="evidence" value="ECO:0007669"/>
    <property type="project" value="InterPro"/>
</dbReference>
<dbReference type="EMBL" id="SEWF01000003">
    <property type="protein sequence ID" value="RYU97211.1"/>
    <property type="molecule type" value="Genomic_DNA"/>
</dbReference>
<dbReference type="NCBIfam" id="TIGR02273">
    <property type="entry name" value="16S_RimM"/>
    <property type="match status" value="1"/>
</dbReference>
<evidence type="ECO:0000313" key="9">
    <source>
        <dbReference type="Proteomes" id="UP000293162"/>
    </source>
</evidence>
<evidence type="ECO:0000256" key="5">
    <source>
        <dbReference type="HAMAP-Rule" id="MF_00014"/>
    </source>
</evidence>
<comment type="subcellular location">
    <subcellularLocation>
        <location evidence="5">Cytoplasm</location>
    </subcellularLocation>
</comment>
<dbReference type="SUPFAM" id="SSF50447">
    <property type="entry name" value="Translation proteins"/>
    <property type="match status" value="1"/>
</dbReference>
<dbReference type="Proteomes" id="UP000293162">
    <property type="component" value="Unassembled WGS sequence"/>
</dbReference>
<organism evidence="8 9">
    <name type="scientific">Emticicia agri</name>
    <dbReference type="NCBI Taxonomy" id="2492393"/>
    <lineage>
        <taxon>Bacteria</taxon>
        <taxon>Pseudomonadati</taxon>
        <taxon>Bacteroidota</taxon>
        <taxon>Cytophagia</taxon>
        <taxon>Cytophagales</taxon>
        <taxon>Leadbetterellaceae</taxon>
        <taxon>Emticicia</taxon>
    </lineage>
</organism>
<dbReference type="OrthoDB" id="9810331at2"/>
<dbReference type="InterPro" id="IPR009000">
    <property type="entry name" value="Transl_B-barrel_sf"/>
</dbReference>
<dbReference type="GO" id="GO:0043022">
    <property type="term" value="F:ribosome binding"/>
    <property type="evidence" value="ECO:0007669"/>
    <property type="project" value="InterPro"/>
</dbReference>
<comment type="function">
    <text evidence="5">An accessory protein needed during the final step in the assembly of 30S ribosomal subunit, possibly for assembly of the head region. Essential for efficient processing of 16S rRNA. May be needed both before and after RbfA during the maturation of 16S rRNA. It has affinity for free ribosomal 30S subunits but not for 70S ribosomes.</text>
</comment>
<dbReference type="PANTHER" id="PTHR33692:SF1">
    <property type="entry name" value="RIBOSOME MATURATION FACTOR RIMM"/>
    <property type="match status" value="1"/>
</dbReference>
<dbReference type="InterPro" id="IPR011033">
    <property type="entry name" value="PRC_barrel-like_sf"/>
</dbReference>
<comment type="subunit">
    <text evidence="5">Binds ribosomal protein uS19.</text>
</comment>
<comment type="similarity">
    <text evidence="5">Belongs to the RimM family.</text>
</comment>
<dbReference type="InterPro" id="IPR036976">
    <property type="entry name" value="RimM_N_sf"/>
</dbReference>
<evidence type="ECO:0000256" key="3">
    <source>
        <dbReference type="ARBA" id="ARBA00022552"/>
    </source>
</evidence>
<keyword evidence="1 5" id="KW-0963">Cytoplasm</keyword>
<dbReference type="InterPro" id="IPR011961">
    <property type="entry name" value="RimM"/>
</dbReference>
<dbReference type="GO" id="GO:0006364">
    <property type="term" value="P:rRNA processing"/>
    <property type="evidence" value="ECO:0007669"/>
    <property type="project" value="UniProtKB-UniRule"/>
</dbReference>
<evidence type="ECO:0000259" key="7">
    <source>
        <dbReference type="Pfam" id="PF24986"/>
    </source>
</evidence>
<dbReference type="PANTHER" id="PTHR33692">
    <property type="entry name" value="RIBOSOME MATURATION FACTOR RIMM"/>
    <property type="match status" value="1"/>
</dbReference>
<dbReference type="InterPro" id="IPR002676">
    <property type="entry name" value="RimM_N"/>
</dbReference>
<evidence type="ECO:0000256" key="2">
    <source>
        <dbReference type="ARBA" id="ARBA00022517"/>
    </source>
</evidence>
<keyword evidence="4 5" id="KW-0143">Chaperone</keyword>
<keyword evidence="9" id="KW-1185">Reference proteome</keyword>
<reference evidence="8 9" key="1">
    <citation type="submission" date="2019-02" db="EMBL/GenBank/DDBJ databases">
        <title>Bacterial novel species Emticicia sp. 17J42-9 isolated from soil.</title>
        <authorList>
            <person name="Jung H.-Y."/>
        </authorList>
    </citation>
    <scope>NUCLEOTIDE SEQUENCE [LARGE SCALE GENOMIC DNA]</scope>
    <source>
        <strain evidence="8 9">17J42-9</strain>
    </source>
</reference>
<proteinExistence type="inferred from homology"/>
<dbReference type="SUPFAM" id="SSF50346">
    <property type="entry name" value="PRC-barrel domain"/>
    <property type="match status" value="1"/>
</dbReference>
<accession>A0A4Q5M4E6</accession>
<comment type="caution">
    <text evidence="8">The sequence shown here is derived from an EMBL/GenBank/DDBJ whole genome shotgun (WGS) entry which is preliminary data.</text>
</comment>
<sequence>MTKEDCYLLGKITKTHGLKGELAIWLDVDYPEDYEELDSVLLEIKGELVPHFVEEIQIRPNKSIIKFEDIDTIEEAQKLVNCDIYLPEDNLPELEDDDQFYYHEIISYDVIDEEKGKLGKVLAVYTSDRQDLIAMQYEGKEILIPIDDDIVKTVNREKKELYTNLPNGLLEVYLEDSTSQEPDDDDTEEHQ</sequence>
<dbReference type="RefSeq" id="WP_130019406.1">
    <property type="nucleotide sequence ID" value="NZ_SEWF01000003.1"/>
</dbReference>
<keyword evidence="2 5" id="KW-0690">Ribosome biogenesis</keyword>
<evidence type="ECO:0000256" key="1">
    <source>
        <dbReference type="ARBA" id="ARBA00022490"/>
    </source>
</evidence>
<dbReference type="Pfam" id="PF01782">
    <property type="entry name" value="RimM"/>
    <property type="match status" value="1"/>
</dbReference>
<evidence type="ECO:0000256" key="4">
    <source>
        <dbReference type="ARBA" id="ARBA00023186"/>
    </source>
</evidence>
<dbReference type="GO" id="GO:0005737">
    <property type="term" value="C:cytoplasm"/>
    <property type="evidence" value="ECO:0007669"/>
    <property type="project" value="UniProtKB-SubCell"/>
</dbReference>
<name>A0A4Q5M4E6_9BACT</name>
<dbReference type="Gene3D" id="2.30.30.240">
    <property type="entry name" value="PRC-barrel domain"/>
    <property type="match status" value="1"/>
</dbReference>
<keyword evidence="3 5" id="KW-0698">rRNA processing</keyword>
<dbReference type="GO" id="GO:0042274">
    <property type="term" value="P:ribosomal small subunit biogenesis"/>
    <property type="evidence" value="ECO:0007669"/>
    <property type="project" value="UniProtKB-UniRule"/>
</dbReference>
<feature type="domain" description="Ribosome maturation factor RimM PRC barrel" evidence="7">
    <location>
        <begin position="103"/>
        <end position="169"/>
    </location>
</feature>
<dbReference type="Gene3D" id="2.40.30.60">
    <property type="entry name" value="RimM"/>
    <property type="match status" value="1"/>
</dbReference>
<dbReference type="Pfam" id="PF24986">
    <property type="entry name" value="PRC_RimM"/>
    <property type="match status" value="1"/>
</dbReference>
<dbReference type="InterPro" id="IPR056792">
    <property type="entry name" value="PRC_RimM"/>
</dbReference>
<evidence type="ECO:0000259" key="6">
    <source>
        <dbReference type="Pfam" id="PF01782"/>
    </source>
</evidence>
<comment type="domain">
    <text evidence="5">The PRC barrel domain binds ribosomal protein uS19.</text>
</comment>
<feature type="domain" description="RimM N-terminal" evidence="6">
    <location>
        <begin position="9"/>
        <end position="89"/>
    </location>
</feature>
<dbReference type="HAMAP" id="MF_00014">
    <property type="entry name" value="Ribosome_mat_RimM"/>
    <property type="match status" value="1"/>
</dbReference>
<protein>
    <recommendedName>
        <fullName evidence="5">Ribosome maturation factor RimM</fullName>
    </recommendedName>
</protein>
<dbReference type="AlphaFoldDB" id="A0A4Q5M4E6"/>
<evidence type="ECO:0000313" key="8">
    <source>
        <dbReference type="EMBL" id="RYU97211.1"/>
    </source>
</evidence>